<reference evidence="12" key="1">
    <citation type="submission" date="2015-01" db="EMBL/GenBank/DDBJ databases">
        <authorList>
            <person name="Xiang T."/>
            <person name="Song Y."/>
            <person name="Huang L."/>
            <person name="Wang B."/>
            <person name="Wu P."/>
        </authorList>
    </citation>
    <scope>NUCLEOTIDE SEQUENCE [LARGE SCALE GENOMIC DNA]</scope>
    <source>
        <strain evidence="12">V1</strain>
    </source>
</reference>
<evidence type="ECO:0000313" key="13">
    <source>
        <dbReference type="EMBL" id="QEJ97778.1"/>
    </source>
</evidence>
<reference evidence="14" key="2">
    <citation type="submission" date="2015-01" db="EMBL/GenBank/DDBJ databases">
        <authorList>
            <person name="Manzoor Shahid"/>
            <person name="Zubair Saima"/>
        </authorList>
    </citation>
    <scope>NUCLEOTIDE SEQUENCE [LARGE SCALE GENOMIC DNA]</scope>
    <source>
        <strain evidence="14">V1</strain>
    </source>
</reference>
<proteinExistence type="inferred from homology"/>
<dbReference type="EC" id="5.2.1.8" evidence="10"/>
<accession>A0A0B7GZK9</accession>
<dbReference type="GeneID" id="57753633"/>
<protein>
    <recommendedName>
        <fullName evidence="10">Peptidyl-prolyl cis-trans isomerase</fullName>
        <ecNumber evidence="10">5.2.1.8</ecNumber>
    </recommendedName>
</protein>
<dbReference type="PANTHER" id="PTHR47861">
    <property type="entry name" value="FKBP-TYPE PEPTIDYL-PROLYL CIS-TRANS ISOMERASE SLYD"/>
    <property type="match status" value="1"/>
</dbReference>
<evidence type="ECO:0000256" key="10">
    <source>
        <dbReference type="RuleBase" id="RU003915"/>
    </source>
</evidence>
<organism evidence="12 14">
    <name type="scientific">Treponema phagedenis</name>
    <dbReference type="NCBI Taxonomy" id="162"/>
    <lineage>
        <taxon>Bacteria</taxon>
        <taxon>Pseudomonadati</taxon>
        <taxon>Spirochaetota</taxon>
        <taxon>Spirochaetia</taxon>
        <taxon>Spirochaetales</taxon>
        <taxon>Treponemataceae</taxon>
        <taxon>Treponema</taxon>
    </lineage>
</organism>
<feature type="domain" description="PPIase FKBP-type" evidence="11">
    <location>
        <begin position="6"/>
        <end position="90"/>
    </location>
</feature>
<evidence type="ECO:0000256" key="5">
    <source>
        <dbReference type="ARBA" id="ARBA00023110"/>
    </source>
</evidence>
<dbReference type="InterPro" id="IPR046357">
    <property type="entry name" value="PPIase_dom_sf"/>
</dbReference>
<comment type="subcellular location">
    <subcellularLocation>
        <location evidence="2">Cytoplasm</location>
    </subcellularLocation>
</comment>
<evidence type="ECO:0000256" key="2">
    <source>
        <dbReference type="ARBA" id="ARBA00004496"/>
    </source>
</evidence>
<dbReference type="EMBL" id="CDNC01000048">
    <property type="protein sequence ID" value="CEM63077.1"/>
    <property type="molecule type" value="Genomic_DNA"/>
</dbReference>
<evidence type="ECO:0000259" key="11">
    <source>
        <dbReference type="PROSITE" id="PS50059"/>
    </source>
</evidence>
<evidence type="ECO:0000313" key="14">
    <source>
        <dbReference type="Proteomes" id="UP000042527"/>
    </source>
</evidence>
<keyword evidence="6" id="KW-0143">Chaperone</keyword>
<gene>
    <name evidence="12" type="primary">slyD</name>
    <name evidence="13" type="ORF">FUT82_07060</name>
    <name evidence="12" type="ORF">TPHV1_60065</name>
</gene>
<dbReference type="OrthoDB" id="9808891at2"/>
<dbReference type="GO" id="GO:0042026">
    <property type="term" value="P:protein refolding"/>
    <property type="evidence" value="ECO:0007669"/>
    <property type="project" value="UniProtKB-ARBA"/>
</dbReference>
<keyword evidence="5 9" id="KW-0697">Rotamase</keyword>
<dbReference type="SUPFAM" id="SSF54534">
    <property type="entry name" value="FKBP-like"/>
    <property type="match status" value="1"/>
</dbReference>
<evidence type="ECO:0000313" key="15">
    <source>
        <dbReference type="Proteomes" id="UP000323594"/>
    </source>
</evidence>
<comment type="similarity">
    <text evidence="3 10">Belongs to the FKBP-type PPIase family.</text>
</comment>
<dbReference type="PROSITE" id="PS50059">
    <property type="entry name" value="FKBP_PPIASE"/>
    <property type="match status" value="1"/>
</dbReference>
<comment type="function">
    <text evidence="8">Also involved in hydrogenase metallocenter assembly, probably by participating in the nickel insertion step. This function in hydrogenase biosynthesis requires chaperone activity and the presence of the metal-binding domain, but not PPIase activity.</text>
</comment>
<dbReference type="RefSeq" id="WP_002698994.1">
    <property type="nucleotide sequence ID" value="NZ_CDNC01000048.1"/>
</dbReference>
<name>A0A0B7GZK9_TREPH</name>
<keyword evidence="7 9" id="KW-0413">Isomerase</keyword>
<dbReference type="PANTHER" id="PTHR47861:SF3">
    <property type="entry name" value="FKBP-TYPE PEPTIDYL-PROLYL CIS-TRANS ISOMERASE SLYD"/>
    <property type="match status" value="1"/>
</dbReference>
<dbReference type="Proteomes" id="UP000042527">
    <property type="component" value="Unassembled WGS sequence"/>
</dbReference>
<evidence type="ECO:0000256" key="4">
    <source>
        <dbReference type="ARBA" id="ARBA00022490"/>
    </source>
</evidence>
<dbReference type="AlphaFoldDB" id="A0A0B7GZK9"/>
<evidence type="ECO:0000256" key="6">
    <source>
        <dbReference type="ARBA" id="ARBA00023186"/>
    </source>
</evidence>
<dbReference type="EMBL" id="CP042817">
    <property type="protein sequence ID" value="QEJ97778.1"/>
    <property type="molecule type" value="Genomic_DNA"/>
</dbReference>
<dbReference type="GO" id="GO:0005737">
    <property type="term" value="C:cytoplasm"/>
    <property type="evidence" value="ECO:0007669"/>
    <property type="project" value="UniProtKB-SubCell"/>
</dbReference>
<dbReference type="GO" id="GO:0003755">
    <property type="term" value="F:peptidyl-prolyl cis-trans isomerase activity"/>
    <property type="evidence" value="ECO:0007669"/>
    <property type="project" value="UniProtKB-UniRule"/>
</dbReference>
<keyword evidence="4" id="KW-0963">Cytoplasm</keyword>
<evidence type="ECO:0000256" key="7">
    <source>
        <dbReference type="ARBA" id="ARBA00023235"/>
    </source>
</evidence>
<comment type="catalytic activity">
    <reaction evidence="1 9 10">
        <text>[protein]-peptidylproline (omega=180) = [protein]-peptidylproline (omega=0)</text>
        <dbReference type="Rhea" id="RHEA:16237"/>
        <dbReference type="Rhea" id="RHEA-COMP:10747"/>
        <dbReference type="Rhea" id="RHEA-COMP:10748"/>
        <dbReference type="ChEBI" id="CHEBI:83833"/>
        <dbReference type="ChEBI" id="CHEBI:83834"/>
        <dbReference type="EC" id="5.2.1.8"/>
    </reaction>
</comment>
<reference evidence="13 15" key="3">
    <citation type="submission" date="2019-08" db="EMBL/GenBank/DDBJ databases">
        <authorList>
            <person name="Kuhnert P."/>
        </authorList>
    </citation>
    <scope>NUCLEOTIDE SEQUENCE [LARGE SCALE GENOMIC DNA]</scope>
    <source>
        <strain evidence="13 15">B36.5</strain>
    </source>
</reference>
<evidence type="ECO:0000256" key="9">
    <source>
        <dbReference type="PROSITE-ProRule" id="PRU00277"/>
    </source>
</evidence>
<evidence type="ECO:0000256" key="3">
    <source>
        <dbReference type="ARBA" id="ARBA00006577"/>
    </source>
</evidence>
<keyword evidence="14" id="KW-1185">Reference proteome</keyword>
<dbReference type="InterPro" id="IPR001179">
    <property type="entry name" value="PPIase_FKBP_dom"/>
</dbReference>
<sequence>MKITKDCVVNIEYTLKDEAGEILDSSAVMGPLEYVQGYGMLIPGLEKVMEGKEPGDSFDITVPPAEAYGEIAEGLKLEVDRSQFPPDVEIEVGMQFDAGSGHESRLVTVTDIDGDKIFIDANHPLAGETLHFDIEVLSVREASEEDLASILYGGGCDCGDHDHDCSTGCGSCCGCH</sequence>
<evidence type="ECO:0000256" key="8">
    <source>
        <dbReference type="ARBA" id="ARBA00037071"/>
    </source>
</evidence>
<evidence type="ECO:0000313" key="12">
    <source>
        <dbReference type="EMBL" id="CEM63077.1"/>
    </source>
</evidence>
<dbReference type="Gene3D" id="3.10.50.40">
    <property type="match status" value="1"/>
</dbReference>
<evidence type="ECO:0000256" key="1">
    <source>
        <dbReference type="ARBA" id="ARBA00000971"/>
    </source>
</evidence>
<dbReference type="Proteomes" id="UP000323594">
    <property type="component" value="Chromosome"/>
</dbReference>
<dbReference type="Pfam" id="PF00254">
    <property type="entry name" value="FKBP_C"/>
    <property type="match status" value="1"/>
</dbReference>